<keyword evidence="4" id="KW-0479">Metal-binding</keyword>
<proteinExistence type="inferred from homology"/>
<evidence type="ECO:0000313" key="6">
    <source>
        <dbReference type="Proteomes" id="UP001598130"/>
    </source>
</evidence>
<dbReference type="NCBIfam" id="TIGR01484">
    <property type="entry name" value="HAD-SF-IIB"/>
    <property type="match status" value="1"/>
</dbReference>
<gene>
    <name evidence="5" type="primary">otsB</name>
    <name evidence="5" type="ORF">OCL97_12655</name>
</gene>
<comment type="similarity">
    <text evidence="2 4">Belongs to the trehalose phosphatase family.</text>
</comment>
<evidence type="ECO:0000256" key="2">
    <source>
        <dbReference type="ARBA" id="ARBA00008770"/>
    </source>
</evidence>
<dbReference type="SUPFAM" id="SSF56784">
    <property type="entry name" value="HAD-like"/>
    <property type="match status" value="1"/>
</dbReference>
<dbReference type="EC" id="3.1.3.12" evidence="4"/>
<dbReference type="PANTHER" id="PTHR43768">
    <property type="entry name" value="TREHALOSE 6-PHOSPHATE PHOSPHATASE"/>
    <property type="match status" value="1"/>
</dbReference>
<accession>A0ABW6CX81</accession>
<evidence type="ECO:0000256" key="3">
    <source>
        <dbReference type="ARBA" id="ARBA00022801"/>
    </source>
</evidence>
<evidence type="ECO:0000313" key="5">
    <source>
        <dbReference type="EMBL" id="MFD3264807.1"/>
    </source>
</evidence>
<protein>
    <recommendedName>
        <fullName evidence="4">Trehalose 6-phosphate phosphatase</fullName>
        <ecNumber evidence="4">3.1.3.12</ecNumber>
    </recommendedName>
</protein>
<comment type="function">
    <text evidence="4">Removes the phosphate from trehalose 6-phosphate to produce free trehalose.</text>
</comment>
<comment type="catalytic activity">
    <reaction evidence="4">
        <text>alpha,alpha-trehalose 6-phosphate + H2O = alpha,alpha-trehalose + phosphate</text>
        <dbReference type="Rhea" id="RHEA:23420"/>
        <dbReference type="ChEBI" id="CHEBI:15377"/>
        <dbReference type="ChEBI" id="CHEBI:16551"/>
        <dbReference type="ChEBI" id="CHEBI:43474"/>
        <dbReference type="ChEBI" id="CHEBI:58429"/>
        <dbReference type="EC" id="3.1.3.12"/>
    </reaction>
</comment>
<dbReference type="Proteomes" id="UP001598130">
    <property type="component" value="Unassembled WGS sequence"/>
</dbReference>
<keyword evidence="4" id="KW-0460">Magnesium</keyword>
<comment type="cofactor">
    <cofactor evidence="4">
        <name>Mg(2+)</name>
        <dbReference type="ChEBI" id="CHEBI:18420"/>
    </cofactor>
</comment>
<evidence type="ECO:0000256" key="1">
    <source>
        <dbReference type="ARBA" id="ARBA00005199"/>
    </source>
</evidence>
<dbReference type="GO" id="GO:0004805">
    <property type="term" value="F:trehalose-phosphatase activity"/>
    <property type="evidence" value="ECO:0007669"/>
    <property type="project" value="UniProtKB-EC"/>
</dbReference>
<keyword evidence="3 4" id="KW-0378">Hydrolase</keyword>
<comment type="caution">
    <text evidence="5">The sequence shown here is derived from an EMBL/GenBank/DDBJ whole genome shotgun (WGS) entry which is preliminary data.</text>
</comment>
<evidence type="ECO:0000256" key="4">
    <source>
        <dbReference type="RuleBase" id="RU361117"/>
    </source>
</evidence>
<dbReference type="Pfam" id="PF02358">
    <property type="entry name" value="Trehalose_PPase"/>
    <property type="match status" value="1"/>
</dbReference>
<dbReference type="Gene3D" id="3.40.50.1000">
    <property type="entry name" value="HAD superfamily/HAD-like"/>
    <property type="match status" value="1"/>
</dbReference>
<dbReference type="InterPro" id="IPR006379">
    <property type="entry name" value="HAD-SF_hydro_IIB"/>
</dbReference>
<comment type="pathway">
    <text evidence="1 4">Glycan biosynthesis; trehalose biosynthesis.</text>
</comment>
<dbReference type="EMBL" id="JAOTJD010000022">
    <property type="protein sequence ID" value="MFD3264807.1"/>
    <property type="molecule type" value="Genomic_DNA"/>
</dbReference>
<dbReference type="InterPro" id="IPR003337">
    <property type="entry name" value="Trehalose_PPase"/>
</dbReference>
<name>A0ABW6CX81_9CAUL</name>
<dbReference type="RefSeq" id="WP_377370373.1">
    <property type="nucleotide sequence ID" value="NZ_JAOTJD010000022.1"/>
</dbReference>
<dbReference type="NCBIfam" id="TIGR00685">
    <property type="entry name" value="T6PP"/>
    <property type="match status" value="1"/>
</dbReference>
<keyword evidence="6" id="KW-1185">Reference proteome</keyword>
<organism evidence="5 6">
    <name type="scientific">Phenylobacterium ferrooxidans</name>
    <dbReference type="NCBI Taxonomy" id="2982689"/>
    <lineage>
        <taxon>Bacteria</taxon>
        <taxon>Pseudomonadati</taxon>
        <taxon>Pseudomonadota</taxon>
        <taxon>Alphaproteobacteria</taxon>
        <taxon>Caulobacterales</taxon>
        <taxon>Caulobacteraceae</taxon>
        <taxon>Phenylobacterium</taxon>
    </lineage>
</organism>
<dbReference type="InterPro" id="IPR044651">
    <property type="entry name" value="OTSB-like"/>
</dbReference>
<sequence>MTVTELDFRPNAPPGPLALANAALFLDLDGTLAPIAALPQDVAPDPRRTAILENLMGRLEGRLAVVSGRTLADIDRILEGRVPAVAAVHGLVLRGADGAVTQTEPHPALPQAVAALRLFAADHPGMLVEDKLLSATLHYRGDPEHGQAARAEAERVAALTGLAVQPGDMVMELRTPGPTKGDSVEAFLALAPFNGATPIFLGDDLTDEDGFAAARRLGGFGVLVGPARPTAAQLRLDDVAAALAWLEAAR</sequence>
<dbReference type="Gene3D" id="3.30.70.1020">
    <property type="entry name" value="Trehalose-6-phosphate phosphatase related protein, domain 2"/>
    <property type="match status" value="1"/>
</dbReference>
<dbReference type="PANTHER" id="PTHR43768:SF3">
    <property type="entry name" value="TREHALOSE 6-PHOSPHATE PHOSPHATASE"/>
    <property type="match status" value="1"/>
</dbReference>
<reference evidence="5 6" key="1">
    <citation type="submission" date="2022-09" db="EMBL/GenBank/DDBJ databases">
        <title>New species of Phenylobacterium.</title>
        <authorList>
            <person name="Mieszkin S."/>
        </authorList>
    </citation>
    <scope>NUCLEOTIDE SEQUENCE [LARGE SCALE GENOMIC DNA]</scope>
    <source>
        <strain evidence="5 6">HK31-G</strain>
    </source>
</reference>
<dbReference type="InterPro" id="IPR036412">
    <property type="entry name" value="HAD-like_sf"/>
</dbReference>
<dbReference type="InterPro" id="IPR023214">
    <property type="entry name" value="HAD_sf"/>
</dbReference>